<proteinExistence type="predicted"/>
<organism evidence="1 2">
    <name type="scientific">Novosphingobium subterraneum</name>
    <dbReference type="NCBI Taxonomy" id="48936"/>
    <lineage>
        <taxon>Bacteria</taxon>
        <taxon>Pseudomonadati</taxon>
        <taxon>Pseudomonadota</taxon>
        <taxon>Alphaproteobacteria</taxon>
        <taxon>Sphingomonadales</taxon>
        <taxon>Sphingomonadaceae</taxon>
        <taxon>Novosphingobium</taxon>
    </lineage>
</organism>
<dbReference type="InterPro" id="IPR023214">
    <property type="entry name" value="HAD_sf"/>
</dbReference>
<sequence>MPNDTVPDWNTQMPFDPTIVDCWIFDLDNTLYPPSTRLFDQIDERMGLFIKDLLGCDELEARRVQKLYFHDHGTTLSGLMHYHATDPHHFLGFVHDIDITPLAAAPRLADRLAKLPGRKILFTNGDDAYAARVLAGLDLSDSFDGLWDIHAMAYKPKPEPTAYTSMIEALGVNPETSVFVEDMARNLAPAKALGMQTVWLDLATDWGDRAKDDAAIDVVTDDVVAWLDHTIAALADQTTLG</sequence>
<gene>
    <name evidence="1" type="ORF">NJ75_01016</name>
</gene>
<evidence type="ECO:0000313" key="2">
    <source>
        <dbReference type="Proteomes" id="UP000031338"/>
    </source>
</evidence>
<name>A0A0B8ZQ74_9SPHN</name>
<dbReference type="EMBL" id="JRVC01000004">
    <property type="protein sequence ID" value="KHS48349.1"/>
    <property type="molecule type" value="Genomic_DNA"/>
</dbReference>
<dbReference type="Pfam" id="PF00702">
    <property type="entry name" value="Hydrolase"/>
    <property type="match status" value="1"/>
</dbReference>
<dbReference type="PRINTS" id="PR00413">
    <property type="entry name" value="HADHALOGNASE"/>
</dbReference>
<dbReference type="NCBIfam" id="TIGR01993">
    <property type="entry name" value="Pyr-5-nucltdase"/>
    <property type="match status" value="1"/>
</dbReference>
<dbReference type="STRING" id="48936.NJ75_01016"/>
<dbReference type="PANTHER" id="PTHR12725">
    <property type="entry name" value="HALOACID DEHALOGENASE-LIKE HYDROLASE"/>
    <property type="match status" value="1"/>
</dbReference>
<dbReference type="InterPro" id="IPR036412">
    <property type="entry name" value="HAD-like_sf"/>
</dbReference>
<dbReference type="PANTHER" id="PTHR12725:SF117">
    <property type="entry name" value="HALOACID DEHALOGENASE-LIKE HYDROLASE"/>
    <property type="match status" value="1"/>
</dbReference>
<dbReference type="SFLD" id="SFLDS00003">
    <property type="entry name" value="Haloacid_Dehalogenase"/>
    <property type="match status" value="1"/>
</dbReference>
<dbReference type="SFLD" id="SFLDG01129">
    <property type="entry name" value="C1.5:_HAD__Beta-PGM__Phosphata"/>
    <property type="match status" value="1"/>
</dbReference>
<dbReference type="NCBIfam" id="TIGR01509">
    <property type="entry name" value="HAD-SF-IA-v3"/>
    <property type="match status" value="1"/>
</dbReference>
<dbReference type="InterPro" id="IPR010237">
    <property type="entry name" value="Pyr-5-nucltdase"/>
</dbReference>
<dbReference type="AlphaFoldDB" id="A0A0B8ZQ74"/>
<dbReference type="PATRIC" id="fig|48936.3.peg.1029"/>
<protein>
    <submittedName>
        <fullName evidence="1">Pyrimidine 5-nucleotidase</fullName>
    </submittedName>
</protein>
<dbReference type="Gene3D" id="1.10.150.450">
    <property type="match status" value="1"/>
</dbReference>
<dbReference type="SUPFAM" id="SSF56784">
    <property type="entry name" value="HAD-like"/>
    <property type="match status" value="1"/>
</dbReference>
<evidence type="ECO:0000313" key="1">
    <source>
        <dbReference type="EMBL" id="KHS48349.1"/>
    </source>
</evidence>
<dbReference type="Gene3D" id="3.40.50.1000">
    <property type="entry name" value="HAD superfamily/HAD-like"/>
    <property type="match status" value="1"/>
</dbReference>
<keyword evidence="2" id="KW-1185">Reference proteome</keyword>
<accession>A0A0B8ZQ74</accession>
<comment type="caution">
    <text evidence="1">The sequence shown here is derived from an EMBL/GenBank/DDBJ whole genome shotgun (WGS) entry which is preliminary data.</text>
</comment>
<dbReference type="Proteomes" id="UP000031338">
    <property type="component" value="Unassembled WGS sequence"/>
</dbReference>
<dbReference type="InterPro" id="IPR006439">
    <property type="entry name" value="HAD-SF_hydro_IA"/>
</dbReference>
<reference evidence="1 2" key="1">
    <citation type="submission" date="2014-10" db="EMBL/GenBank/DDBJ databases">
        <title>Draft genome sequence of Novosphingobium subterraneum DSM 12447.</title>
        <authorList>
            <person name="Gan H.M."/>
            <person name="Gan H.Y."/>
            <person name="Savka M.A."/>
        </authorList>
    </citation>
    <scope>NUCLEOTIDE SEQUENCE [LARGE SCALE GENOMIC DNA]</scope>
    <source>
        <strain evidence="1 2">DSM 12447</strain>
    </source>
</reference>
<dbReference type="SFLD" id="SFLDG01132">
    <property type="entry name" value="C1.5.3:_5'-Nucleotidase_Like"/>
    <property type="match status" value="1"/>
</dbReference>